<evidence type="ECO:0000256" key="3">
    <source>
        <dbReference type="ARBA" id="ARBA00022490"/>
    </source>
</evidence>
<dbReference type="PROSITE" id="PS51180">
    <property type="entry name" value="BRO1"/>
    <property type="match status" value="1"/>
</dbReference>
<evidence type="ECO:0000313" key="9">
    <source>
        <dbReference type="Proteomes" id="UP000039324"/>
    </source>
</evidence>
<dbReference type="Pfam" id="PF13949">
    <property type="entry name" value="ALIX_LYPXL_bnd"/>
    <property type="match status" value="1"/>
</dbReference>
<protein>
    <recommendedName>
        <fullName evidence="6">BRO1 domain-containing protein</fullName>
    </recommendedName>
</protein>
<evidence type="ECO:0000313" key="7">
    <source>
        <dbReference type="EMBL" id="CEP00225.1"/>
    </source>
</evidence>
<name>A0A0G4IY35_PLABS</name>
<dbReference type="GO" id="GO:0043328">
    <property type="term" value="P:protein transport to vacuole involved in ubiquitin-dependent protein catabolic process via the multivesicular body sorting pathway"/>
    <property type="evidence" value="ECO:0007669"/>
    <property type="project" value="TreeGrafter"/>
</dbReference>
<dbReference type="OrthoDB" id="2141925at2759"/>
<reference evidence="8 10" key="2">
    <citation type="submission" date="2018-03" db="EMBL/GenBank/DDBJ databases">
        <authorList>
            <person name="Fogelqvist J."/>
        </authorList>
    </citation>
    <scope>NUCLEOTIDE SEQUENCE [LARGE SCALE GENOMIC DNA]</scope>
</reference>
<reference evidence="7 9" key="1">
    <citation type="submission" date="2015-02" db="EMBL/GenBank/DDBJ databases">
        <authorList>
            <person name="Chooi Y.-H."/>
        </authorList>
    </citation>
    <scope>NUCLEOTIDE SEQUENCE [LARGE SCALE GENOMIC DNA]</scope>
    <source>
        <strain evidence="7">E3</strain>
    </source>
</reference>
<evidence type="ECO:0000256" key="5">
    <source>
        <dbReference type="SAM" id="MobiDB-lite"/>
    </source>
</evidence>
<dbReference type="EMBL" id="OVEO01000006">
    <property type="protein sequence ID" value="SPQ96491.1"/>
    <property type="molecule type" value="Genomic_DNA"/>
</dbReference>
<feature type="compositionally biased region" description="Pro residues" evidence="5">
    <location>
        <begin position="825"/>
        <end position="852"/>
    </location>
</feature>
<dbReference type="InterPro" id="IPR025304">
    <property type="entry name" value="ALIX_V_dom"/>
</dbReference>
<proteinExistence type="predicted"/>
<dbReference type="Gene3D" id="1.20.140.50">
    <property type="entry name" value="alix/aip1 like domains"/>
    <property type="match status" value="1"/>
</dbReference>
<dbReference type="OMA" id="VSHAEEM"/>
<feature type="region of interest" description="Disordered" evidence="5">
    <location>
        <begin position="775"/>
        <end position="852"/>
    </location>
</feature>
<evidence type="ECO:0000256" key="4">
    <source>
        <dbReference type="ARBA" id="ARBA00022753"/>
    </source>
</evidence>
<dbReference type="AlphaFoldDB" id="A0A0G4IY35"/>
<feature type="compositionally biased region" description="Polar residues" evidence="5">
    <location>
        <begin position="744"/>
        <end position="759"/>
    </location>
</feature>
<dbReference type="Gene3D" id="1.25.40.280">
    <property type="entry name" value="alix/aip1 like domains"/>
    <property type="match status" value="1"/>
</dbReference>
<feature type="domain" description="BRO1" evidence="6">
    <location>
        <begin position="1"/>
        <end position="410"/>
    </location>
</feature>
<dbReference type="SMART" id="SM01041">
    <property type="entry name" value="BRO1"/>
    <property type="match status" value="1"/>
</dbReference>
<keyword evidence="3" id="KW-0963">Cytoplasm</keyword>
<geneLocation type="mitochondrion" evidence="8"/>
<gene>
    <name evidence="7" type="ORF">PBRA_007959</name>
    <name evidence="8" type="ORF">PLBR_LOCUS3706</name>
</gene>
<dbReference type="PANTHER" id="PTHR23030">
    <property type="entry name" value="PCD6 INTERACTING PROTEIN-RELATED"/>
    <property type="match status" value="1"/>
</dbReference>
<dbReference type="Proteomes" id="UP000039324">
    <property type="component" value="Unassembled WGS sequence"/>
</dbReference>
<keyword evidence="9" id="KW-1185">Reference proteome</keyword>
<dbReference type="Proteomes" id="UP000290189">
    <property type="component" value="Unassembled WGS sequence"/>
</dbReference>
<evidence type="ECO:0000256" key="2">
    <source>
        <dbReference type="ARBA" id="ARBA00004496"/>
    </source>
</evidence>
<keyword evidence="8" id="KW-0496">Mitochondrion</keyword>
<dbReference type="Pfam" id="PF03097">
    <property type="entry name" value="BRO1"/>
    <property type="match status" value="1"/>
</dbReference>
<dbReference type="STRING" id="37360.A0A0G4IY35"/>
<dbReference type="GO" id="GO:0005768">
    <property type="term" value="C:endosome"/>
    <property type="evidence" value="ECO:0007669"/>
    <property type="project" value="UniProtKB-SubCell"/>
</dbReference>
<keyword evidence="4" id="KW-0967">Endosome</keyword>
<accession>A0A0G4IY35</accession>
<dbReference type="EMBL" id="CDSF01000099">
    <property type="protein sequence ID" value="CEP00225.1"/>
    <property type="molecule type" value="Genomic_DNA"/>
</dbReference>
<evidence type="ECO:0000259" key="6">
    <source>
        <dbReference type="PROSITE" id="PS51180"/>
    </source>
</evidence>
<evidence type="ECO:0000256" key="1">
    <source>
        <dbReference type="ARBA" id="ARBA00004177"/>
    </source>
</evidence>
<evidence type="ECO:0000313" key="8">
    <source>
        <dbReference type="EMBL" id="SPQ96491.1"/>
    </source>
</evidence>
<feature type="region of interest" description="Disordered" evidence="5">
    <location>
        <begin position="729"/>
        <end position="759"/>
    </location>
</feature>
<evidence type="ECO:0000313" key="10">
    <source>
        <dbReference type="Proteomes" id="UP000290189"/>
    </source>
</evidence>
<dbReference type="PANTHER" id="PTHR23030:SF30">
    <property type="entry name" value="TYROSINE-PROTEIN PHOSPHATASE NON-RECEPTOR TYPE 23"/>
    <property type="match status" value="1"/>
</dbReference>
<organism evidence="7 9">
    <name type="scientific">Plasmodiophora brassicae</name>
    <name type="common">Clubroot disease agent</name>
    <dbReference type="NCBI Taxonomy" id="37360"/>
    <lineage>
        <taxon>Eukaryota</taxon>
        <taxon>Sar</taxon>
        <taxon>Rhizaria</taxon>
        <taxon>Endomyxa</taxon>
        <taxon>Phytomyxea</taxon>
        <taxon>Plasmodiophorida</taxon>
        <taxon>Plasmodiophoridae</taxon>
        <taxon>Plasmodiophora</taxon>
    </lineage>
</organism>
<dbReference type="InterPro" id="IPR004328">
    <property type="entry name" value="BRO1_dom"/>
</dbReference>
<sequence>MQNVQLKQTQETDVVAPLRAYLSQHFTDSEFHQLEPALDDLRQFRDQVRLGCQRGQLDYDRLSHSHEEYLAFLVGLGDRFPFGAHATGGLFKRKPVKTVMIQWLWSDAYRPQKFAVDYTLQFELSAVTFNLAAIQTYQALSYERDSANGVQAAAKCFMKAAGIFQHMATAMSVHVPGYDVVDLSSSSLNYLSTCMLAQAASCSFENAVMKPMAPAVLAVLAMGVSETYASARTILKGDPQLVSWIAKSDFIDERFLTYQLLCFEAAANYWQSQKDEADAAYGVVVARLQNAKAVLQSCLNVEPKADSVRASRKKLQDAIELRLKSAVRDNDTIYHYPVPSAVELPAIQSKLVVKPVPFAMPKAKLPKVFDRLVPVEVQVAIQRFKTEMGDEIAKISETCSESSELARESLAQMNLPAALDALDADNAMPAEITTRIENIQAKGGLSGLDQLHAQVVKSAASSWEMYNEISSLLKQEQANEDKFRSTYGAKWERTPSKDITSTYYRDLGTVSKYLSQAKEADLKVSTKLDQSRESLAMISKPLPDIEASLPVLDASEKTEASERVRAVLRDLSSLLRKRERLLEQFMEAVGAHDPTSSIMAKKSEVGVDEVLRDEKNAFESNRQQIDENLAKQSGLFDTLVEANQAFIASRTKSTQLDERQRCLQRINDAVATFEKLEKNLTEGLSFYTDLLKDYLTPLKENVLGYATARDHEARLLLDDLSKHFAQATTLNSQGPPTPVGLPSPSRQQAHQVPPSQHAYQVPPNQQAYQVPPNQQAYQMPPSQQVYQQAPMQPPVQPAMQQHAFLPPSYQAPYQSGPSLPRNPFESPPTSPASNPFAPPPPDPSAPSAPPYY</sequence>
<dbReference type="InterPro" id="IPR038499">
    <property type="entry name" value="BRO1_sf"/>
</dbReference>
<comment type="subcellular location">
    <subcellularLocation>
        <location evidence="2">Cytoplasm</location>
    </subcellularLocation>
    <subcellularLocation>
        <location evidence="1">Endosome</location>
    </subcellularLocation>
</comment>
<dbReference type="Gene3D" id="1.20.120.560">
    <property type="entry name" value="alix/aip1 in complex with the ypdl late domain"/>
    <property type="match status" value="1"/>
</dbReference>